<reference evidence="2" key="1">
    <citation type="submission" date="2016-10" db="EMBL/GenBank/DDBJ databases">
        <authorList>
            <person name="Varghese N."/>
            <person name="Submissions S."/>
        </authorList>
    </citation>
    <scope>NUCLEOTIDE SEQUENCE [LARGE SCALE GENOMIC DNA]</scope>
    <source>
        <strain evidence="2">DSM 25157</strain>
    </source>
</reference>
<keyword evidence="2" id="KW-1185">Reference proteome</keyword>
<dbReference type="EMBL" id="FNQJ01000009">
    <property type="protein sequence ID" value="SEA29967.1"/>
    <property type="molecule type" value="Genomic_DNA"/>
</dbReference>
<dbReference type="Proteomes" id="UP000199002">
    <property type="component" value="Unassembled WGS sequence"/>
</dbReference>
<evidence type="ECO:0000313" key="2">
    <source>
        <dbReference type="Proteomes" id="UP000199002"/>
    </source>
</evidence>
<name>A0A1H4A229_9BURK</name>
<evidence type="ECO:0000313" key="1">
    <source>
        <dbReference type="EMBL" id="SEA29967.1"/>
    </source>
</evidence>
<gene>
    <name evidence="1" type="ORF">SAMN05421875_10952</name>
</gene>
<organism evidence="1 2">
    <name type="scientific">Acidovorax soli</name>
    <dbReference type="NCBI Taxonomy" id="592050"/>
    <lineage>
        <taxon>Bacteria</taxon>
        <taxon>Pseudomonadati</taxon>
        <taxon>Pseudomonadota</taxon>
        <taxon>Betaproteobacteria</taxon>
        <taxon>Burkholderiales</taxon>
        <taxon>Comamonadaceae</taxon>
        <taxon>Acidovorax</taxon>
    </lineage>
</organism>
<sequence>MGAFCKALSGKSAGSATNASGPIDSSAQLVNEAFKNGGLGVVISQKKGEEASFAAVDADRLQYSATARFTKMA</sequence>
<dbReference type="STRING" id="592050.SAMN05421875_10952"/>
<protein>
    <submittedName>
        <fullName evidence="1">Uncharacterized protein</fullName>
    </submittedName>
</protein>
<dbReference type="AlphaFoldDB" id="A0A1H4A229"/>
<proteinExistence type="predicted"/>
<accession>A0A1H4A229</accession>